<protein>
    <submittedName>
        <fullName evidence="3">Metallophosphoesterase family protein</fullName>
    </submittedName>
</protein>
<dbReference type="Gene3D" id="3.60.21.10">
    <property type="match status" value="1"/>
</dbReference>
<dbReference type="InterPro" id="IPR011152">
    <property type="entry name" value="Pesterase_MJ0912"/>
</dbReference>
<dbReference type="InterPro" id="IPR029052">
    <property type="entry name" value="Metallo-depent_PP-like"/>
</dbReference>
<dbReference type="InterPro" id="IPR050126">
    <property type="entry name" value="Ap4A_hydrolase"/>
</dbReference>
<evidence type="ECO:0000259" key="2">
    <source>
        <dbReference type="Pfam" id="PF12850"/>
    </source>
</evidence>
<proteinExistence type="inferred from homology"/>
<dbReference type="GO" id="GO:0016791">
    <property type="term" value="F:phosphatase activity"/>
    <property type="evidence" value="ECO:0007669"/>
    <property type="project" value="TreeGrafter"/>
</dbReference>
<name>A0A4V3W941_9HYPH</name>
<dbReference type="CDD" id="cd00838">
    <property type="entry name" value="MPP_superfamily"/>
    <property type="match status" value="1"/>
</dbReference>
<dbReference type="AlphaFoldDB" id="A0A4V3W941"/>
<comment type="similarity">
    <text evidence="1">Belongs to the metallophosphoesterase superfamily. YfcE family.</text>
</comment>
<gene>
    <name evidence="3" type="ORF">E6C51_00930</name>
</gene>
<sequence length="249" mass="27382">MRFAAIADIHGNCLALEAVLADIAAQGIDYADVVNLGDCFSGPLEAGRTGDLLLLLDLVTVRGNHDRYLIERARADMEATDAVAFDQLAERHFNWLKALPFSKIWRDEIYLCHATPTDDNTYWLESVTSDGKVHLKPRAEIEVLAQGIEQELILCGHSHIPRAVKLSDGRLIVNPGSVGCPAYNDDLPFYHKVEAGTPLASYAILEKTPAGWTVAFRQVPYNNLAMARLAADHGRKDWASGLESGWLSS</sequence>
<dbReference type="RefSeq" id="WP_190234719.1">
    <property type="nucleotide sequence ID" value="NZ_SSOA01000001.1"/>
</dbReference>
<evidence type="ECO:0000313" key="3">
    <source>
        <dbReference type="EMBL" id="THF53717.1"/>
    </source>
</evidence>
<reference evidence="3 4" key="1">
    <citation type="submission" date="2019-04" db="EMBL/GenBank/DDBJ databases">
        <title>Rhizobium terrae sp. nov., isolated from a paddy soil.</title>
        <authorList>
            <person name="Lin S.-Y."/>
            <person name="Hameed A."/>
            <person name="Huang H.-I."/>
            <person name="Young C.-C."/>
        </authorList>
    </citation>
    <scope>NUCLEOTIDE SEQUENCE [LARGE SCALE GENOMIC DNA]</scope>
    <source>
        <strain evidence="3 4">CC-HIH110</strain>
    </source>
</reference>
<organism evidence="3 4">
    <name type="scientific">Allorhizobium terrae</name>
    <dbReference type="NCBI Taxonomy" id="1848972"/>
    <lineage>
        <taxon>Bacteria</taxon>
        <taxon>Pseudomonadati</taxon>
        <taxon>Pseudomonadota</taxon>
        <taxon>Alphaproteobacteria</taxon>
        <taxon>Hyphomicrobiales</taxon>
        <taxon>Rhizobiaceae</taxon>
        <taxon>Rhizobium/Agrobacterium group</taxon>
        <taxon>Allorhizobium</taxon>
    </lineage>
</organism>
<dbReference type="InterPro" id="IPR024654">
    <property type="entry name" value="Calcineurin-like_PHP_lpxH"/>
</dbReference>
<dbReference type="PANTHER" id="PTHR42850">
    <property type="entry name" value="METALLOPHOSPHOESTERASE"/>
    <property type="match status" value="1"/>
</dbReference>
<evidence type="ECO:0000256" key="1">
    <source>
        <dbReference type="ARBA" id="ARBA00008950"/>
    </source>
</evidence>
<dbReference type="PANTHER" id="PTHR42850:SF2">
    <property type="entry name" value="BLL5683 PROTEIN"/>
    <property type="match status" value="1"/>
</dbReference>
<dbReference type="Pfam" id="PF12850">
    <property type="entry name" value="Metallophos_2"/>
    <property type="match status" value="1"/>
</dbReference>
<keyword evidence="4" id="KW-1185">Reference proteome</keyword>
<feature type="domain" description="Calcineurin-like phosphoesterase" evidence="2">
    <location>
        <begin position="1"/>
        <end position="182"/>
    </location>
</feature>
<dbReference type="Proteomes" id="UP000310754">
    <property type="component" value="Unassembled WGS sequence"/>
</dbReference>
<evidence type="ECO:0000313" key="4">
    <source>
        <dbReference type="Proteomes" id="UP000310754"/>
    </source>
</evidence>
<comment type="caution">
    <text evidence="3">The sequence shown here is derived from an EMBL/GenBank/DDBJ whole genome shotgun (WGS) entry which is preliminary data.</text>
</comment>
<dbReference type="PIRSF" id="PIRSF000883">
    <property type="entry name" value="Pesterase_MJ0912"/>
    <property type="match status" value="1"/>
</dbReference>
<accession>A0A4V3W941</accession>
<dbReference type="EMBL" id="SSOA01000001">
    <property type="protein sequence ID" value="THF53717.1"/>
    <property type="molecule type" value="Genomic_DNA"/>
</dbReference>
<dbReference type="GO" id="GO:0005737">
    <property type="term" value="C:cytoplasm"/>
    <property type="evidence" value="ECO:0007669"/>
    <property type="project" value="TreeGrafter"/>
</dbReference>
<dbReference type="SUPFAM" id="SSF56300">
    <property type="entry name" value="Metallo-dependent phosphatases"/>
    <property type="match status" value="1"/>
</dbReference>